<dbReference type="AlphaFoldDB" id="A0A8T1VT10"/>
<proteinExistence type="predicted"/>
<organism evidence="1 2">
    <name type="scientific">Phytophthora pseudosyringae</name>
    <dbReference type="NCBI Taxonomy" id="221518"/>
    <lineage>
        <taxon>Eukaryota</taxon>
        <taxon>Sar</taxon>
        <taxon>Stramenopiles</taxon>
        <taxon>Oomycota</taxon>
        <taxon>Peronosporomycetes</taxon>
        <taxon>Peronosporales</taxon>
        <taxon>Peronosporaceae</taxon>
        <taxon>Phytophthora</taxon>
    </lineage>
</organism>
<evidence type="ECO:0000313" key="2">
    <source>
        <dbReference type="Proteomes" id="UP000694044"/>
    </source>
</evidence>
<keyword evidence="1" id="KW-0418">Kinase</keyword>
<sequence>NFSARPGREPLALETRHRHALDELRDEPSATYSTYDGAKTVGERQVSEAAGHLRQREVGERHAGWHAVEHELLTWLIGYTTRKVLEQTRSLHRELDAVSEAVDDVPVANWEPQWLEDRRVLREGWEGLRQDRASLAAELLDAASQVEAMMLPRCETETYFAKYAPDELGLLNAVFGYAASLSRAEVPHVPR</sequence>
<comment type="caution">
    <text evidence="1">The sequence shown here is derived from an EMBL/GenBank/DDBJ whole genome shotgun (WGS) entry which is preliminary data.</text>
</comment>
<feature type="non-terminal residue" evidence="1">
    <location>
        <position position="191"/>
    </location>
</feature>
<reference evidence="1" key="1">
    <citation type="submission" date="2021-02" db="EMBL/GenBank/DDBJ databases">
        <authorList>
            <person name="Palmer J.M."/>
        </authorList>
    </citation>
    <scope>NUCLEOTIDE SEQUENCE</scope>
    <source>
        <strain evidence="1">SCRP734</strain>
    </source>
</reference>
<keyword evidence="2" id="KW-1185">Reference proteome</keyword>
<dbReference type="EMBL" id="JAGDFM010000152">
    <property type="protein sequence ID" value="KAG7384301.1"/>
    <property type="molecule type" value="Genomic_DNA"/>
</dbReference>
<name>A0A8T1VT10_9STRA</name>
<protein>
    <submittedName>
        <fullName evidence="1">Leucine-rich repeat serine/threonine-protein kinase 2</fullName>
    </submittedName>
</protein>
<keyword evidence="1" id="KW-0808">Transferase</keyword>
<accession>A0A8T1VT10</accession>
<gene>
    <name evidence="1" type="primary">LRRK2_8</name>
    <name evidence="1" type="ORF">PHYPSEUDO_002830</name>
</gene>
<dbReference type="OrthoDB" id="121412at2759"/>
<dbReference type="GO" id="GO:0016301">
    <property type="term" value="F:kinase activity"/>
    <property type="evidence" value="ECO:0007669"/>
    <property type="project" value="UniProtKB-KW"/>
</dbReference>
<dbReference type="Proteomes" id="UP000694044">
    <property type="component" value="Unassembled WGS sequence"/>
</dbReference>
<evidence type="ECO:0000313" key="1">
    <source>
        <dbReference type="EMBL" id="KAG7384301.1"/>
    </source>
</evidence>